<dbReference type="STRING" id="1314674.A0A0D7BR59"/>
<feature type="compositionally biased region" description="Gly residues" evidence="1">
    <location>
        <begin position="252"/>
        <end position="266"/>
    </location>
</feature>
<feature type="compositionally biased region" description="Gly residues" evidence="1">
    <location>
        <begin position="209"/>
        <end position="242"/>
    </location>
</feature>
<name>A0A0D7BR59_9AGAR</name>
<feature type="compositionally biased region" description="Low complexity" evidence="1">
    <location>
        <begin position="135"/>
        <end position="151"/>
    </location>
</feature>
<feature type="region of interest" description="Disordered" evidence="1">
    <location>
        <begin position="468"/>
        <end position="591"/>
    </location>
</feature>
<feature type="region of interest" description="Disordered" evidence="1">
    <location>
        <begin position="1"/>
        <end position="93"/>
    </location>
</feature>
<feature type="compositionally biased region" description="Polar residues" evidence="1">
    <location>
        <begin position="196"/>
        <end position="206"/>
    </location>
</feature>
<feature type="compositionally biased region" description="Polar residues" evidence="1">
    <location>
        <begin position="290"/>
        <end position="319"/>
    </location>
</feature>
<feature type="compositionally biased region" description="Pro residues" evidence="1">
    <location>
        <begin position="17"/>
        <end position="26"/>
    </location>
</feature>
<accession>A0A0D7BR59</accession>
<feature type="region of interest" description="Disordered" evidence="1">
    <location>
        <begin position="354"/>
        <end position="436"/>
    </location>
</feature>
<evidence type="ECO:0000256" key="1">
    <source>
        <dbReference type="SAM" id="MobiDB-lite"/>
    </source>
</evidence>
<dbReference type="OrthoDB" id="431557at2759"/>
<proteinExistence type="predicted"/>
<sequence length="1003" mass="107703">MNKNPFGPQASYTHGQPPLPPGPVPAAPAQDYSAYWARHGQPPAAYTMNTPAGPWQPNTGPPAAPTPAQTNLYANYGYGPNSWQRPQPPPQAAPVPAPIYTPYQPYTPYVPQVQAPGGYAAPSQAVPMSQPNLFSGPPNMQPMSMSMQGQGRNQSHGNLPPAKRQRFDGPQANSAPMRMQQPIQQQPTMPMAMANSMRNSQPNNNSMSRGGGPNRGVGRGRGGSMNMGSRGGRGGGNLGRSGSGFAQNGGNANRGGGSAMARGGSGNYTNRRGVAGGNSFSFRGGPRAQNYGNNRLNQNARPQDSNSLTRATGSMSSLGSVGKRRTLTDFRMVGLEIKELGWNWGIVPCVAPEEKKEGGESLDVPADSDHGPTDGDSDSPSTSLPAPLAQDDGTRMPDGQNGASSTLPTDEDRNMLAEPSTPSETPSSLPARPVQGLGLAPTELNLATNPEPKDPPARIRIYFHTPVVAEPVPAPAPVTRNGKRKKVDDEDGDTDVEDQRLAPPRTSTPIREDRSSVAPTVTSEHDWLMDAMAEGSGNGDGDGDRDTEPGETASHTQHDDVETDTEMGHIPSPTETTEKPPAPQLTQPPVTLPDLDVLNVLANVSSQNEQADHTPLPSNPGLTSSNVNAIPADADHHNINLHSERLDDTASPAITSLPTSMLPATESVDVNTLLSSLASSEALSSTLSQPNSASDSHPEPEKEERVASPNRISISFGGHRLVFDAEVVDSLRIYRREGRMEIRLRIEPLHNQDAPAPVAFKGIFVEGETTNKPVPLDDHNPDIPPFNAPFSAGHVGPMEATVVAYLDTTNPLSEARWVRSGDVREWFRSMSLTSKPESDSPSDDDHWERKIVVDDPETPATIQNLIAAWASTSNVGSQADRELFVTTEMSKEANLIDILLRLVRGERATPIVPGHSQSFAALDDALLAEVPKQTHLSLVVLAIYKMAVEYAEKDKAEDSSSQGKQEVIHRLGELIRTLVPLHLIHKSLEWMFREWKMEKKNGR</sequence>
<feature type="compositionally biased region" description="Basic and acidic residues" evidence="1">
    <location>
        <begin position="696"/>
        <end position="706"/>
    </location>
</feature>
<feature type="region of interest" description="Disordered" evidence="1">
    <location>
        <begin position="122"/>
        <end position="178"/>
    </location>
</feature>
<feature type="region of interest" description="Disordered" evidence="1">
    <location>
        <begin position="684"/>
        <end position="710"/>
    </location>
</feature>
<evidence type="ECO:0000313" key="2">
    <source>
        <dbReference type="EMBL" id="KIY72912.1"/>
    </source>
</evidence>
<feature type="compositionally biased region" description="Low complexity" evidence="1">
    <location>
        <begin position="416"/>
        <end position="431"/>
    </location>
</feature>
<gene>
    <name evidence="2" type="ORF">CYLTODRAFT_417427</name>
</gene>
<organism evidence="2 3">
    <name type="scientific">Cylindrobasidium torrendii FP15055 ss-10</name>
    <dbReference type="NCBI Taxonomy" id="1314674"/>
    <lineage>
        <taxon>Eukaryota</taxon>
        <taxon>Fungi</taxon>
        <taxon>Dikarya</taxon>
        <taxon>Basidiomycota</taxon>
        <taxon>Agaricomycotina</taxon>
        <taxon>Agaricomycetes</taxon>
        <taxon>Agaricomycetidae</taxon>
        <taxon>Agaricales</taxon>
        <taxon>Marasmiineae</taxon>
        <taxon>Physalacriaceae</taxon>
        <taxon>Cylindrobasidium</taxon>
    </lineage>
</organism>
<dbReference type="AlphaFoldDB" id="A0A0D7BR59"/>
<dbReference type="EMBL" id="KN880439">
    <property type="protein sequence ID" value="KIY72912.1"/>
    <property type="molecule type" value="Genomic_DNA"/>
</dbReference>
<reference evidence="2 3" key="1">
    <citation type="journal article" date="2015" name="Fungal Genet. Biol.">
        <title>Evolution of novel wood decay mechanisms in Agaricales revealed by the genome sequences of Fistulina hepatica and Cylindrobasidium torrendii.</title>
        <authorList>
            <person name="Floudas D."/>
            <person name="Held B.W."/>
            <person name="Riley R."/>
            <person name="Nagy L.G."/>
            <person name="Koehler G."/>
            <person name="Ransdell A.S."/>
            <person name="Younus H."/>
            <person name="Chow J."/>
            <person name="Chiniquy J."/>
            <person name="Lipzen A."/>
            <person name="Tritt A."/>
            <person name="Sun H."/>
            <person name="Haridas S."/>
            <person name="LaButti K."/>
            <person name="Ohm R.A."/>
            <person name="Kues U."/>
            <person name="Blanchette R.A."/>
            <person name="Grigoriev I.V."/>
            <person name="Minto R.E."/>
            <person name="Hibbett D.S."/>
        </authorList>
    </citation>
    <scope>NUCLEOTIDE SEQUENCE [LARGE SCALE GENOMIC DNA]</scope>
    <source>
        <strain evidence="2 3">FP15055 ss-10</strain>
    </source>
</reference>
<evidence type="ECO:0000313" key="3">
    <source>
        <dbReference type="Proteomes" id="UP000054007"/>
    </source>
</evidence>
<feature type="region of interest" description="Disordered" evidence="1">
    <location>
        <begin position="194"/>
        <end position="320"/>
    </location>
</feature>
<keyword evidence="3" id="KW-1185">Reference proteome</keyword>
<feature type="region of interest" description="Disordered" evidence="1">
    <location>
        <begin position="607"/>
        <end position="630"/>
    </location>
</feature>
<dbReference type="Proteomes" id="UP000054007">
    <property type="component" value="Unassembled WGS sequence"/>
</dbReference>
<protein>
    <submittedName>
        <fullName evidence="2">Uncharacterized protein</fullName>
    </submittedName>
</protein>